<evidence type="ECO:0000259" key="2">
    <source>
        <dbReference type="PROSITE" id="PS50110"/>
    </source>
</evidence>
<dbReference type="EMBL" id="JBHLTM010000076">
    <property type="protein sequence ID" value="MFC0686852.1"/>
    <property type="molecule type" value="Genomic_DNA"/>
</dbReference>
<dbReference type="InterPro" id="IPR001789">
    <property type="entry name" value="Sig_transdc_resp-reg_receiver"/>
</dbReference>
<dbReference type="InterPro" id="IPR052048">
    <property type="entry name" value="ST_Response_Regulator"/>
</dbReference>
<evidence type="ECO:0000256" key="1">
    <source>
        <dbReference type="PROSITE-ProRule" id="PRU00169"/>
    </source>
</evidence>
<organism evidence="3 4">
    <name type="scientific">Novosphingobium clariflavum</name>
    <dbReference type="NCBI Taxonomy" id="2029884"/>
    <lineage>
        <taxon>Bacteria</taxon>
        <taxon>Pseudomonadati</taxon>
        <taxon>Pseudomonadota</taxon>
        <taxon>Alphaproteobacteria</taxon>
        <taxon>Sphingomonadales</taxon>
        <taxon>Sphingomonadaceae</taxon>
        <taxon>Novosphingobium</taxon>
    </lineage>
</organism>
<dbReference type="Pfam" id="PF00072">
    <property type="entry name" value="Response_reg"/>
    <property type="match status" value="1"/>
</dbReference>
<feature type="domain" description="Response regulatory" evidence="2">
    <location>
        <begin position="3"/>
        <end position="119"/>
    </location>
</feature>
<protein>
    <submittedName>
        <fullName evidence="3">Response regulator</fullName>
    </submittedName>
</protein>
<reference evidence="3 4" key="1">
    <citation type="submission" date="2024-09" db="EMBL/GenBank/DDBJ databases">
        <authorList>
            <person name="Sun Q."/>
            <person name="Mori K."/>
        </authorList>
    </citation>
    <scope>NUCLEOTIDE SEQUENCE [LARGE SCALE GENOMIC DNA]</scope>
    <source>
        <strain evidence="3 4">CICC 11035S</strain>
    </source>
</reference>
<accession>A0ABV6SC74</accession>
<evidence type="ECO:0000313" key="4">
    <source>
        <dbReference type="Proteomes" id="UP001589858"/>
    </source>
</evidence>
<keyword evidence="1" id="KW-0597">Phosphoprotein</keyword>
<dbReference type="SMART" id="SM00448">
    <property type="entry name" value="REC"/>
    <property type="match status" value="1"/>
</dbReference>
<feature type="modified residue" description="4-aspartylphosphate" evidence="1">
    <location>
        <position position="52"/>
    </location>
</feature>
<dbReference type="RefSeq" id="WP_267223524.1">
    <property type="nucleotide sequence ID" value="NZ_JAPCWC010000023.1"/>
</dbReference>
<dbReference type="PANTHER" id="PTHR43228">
    <property type="entry name" value="TWO-COMPONENT RESPONSE REGULATOR"/>
    <property type="match status" value="1"/>
</dbReference>
<sequence>MRRGLIVDDSRVIRKVSRRILEALGYSVIEAENGEEALAKCVQAMPDLILLDWNMPLMGGLEFVTALRGMQGACQPKVVFCTTNSDNGDIRKGIEAGADEYVIKPFDHHTLHRKLQGIGAA</sequence>
<dbReference type="Gene3D" id="3.40.50.2300">
    <property type="match status" value="1"/>
</dbReference>
<name>A0ABV6SC74_9SPHN</name>
<dbReference type="Proteomes" id="UP001589858">
    <property type="component" value="Unassembled WGS sequence"/>
</dbReference>
<dbReference type="CDD" id="cd17546">
    <property type="entry name" value="REC_hyHK_CKI1_RcsC-like"/>
    <property type="match status" value="1"/>
</dbReference>
<dbReference type="PANTHER" id="PTHR43228:SF1">
    <property type="entry name" value="TWO-COMPONENT RESPONSE REGULATOR ARR22"/>
    <property type="match status" value="1"/>
</dbReference>
<evidence type="ECO:0000313" key="3">
    <source>
        <dbReference type="EMBL" id="MFC0686852.1"/>
    </source>
</evidence>
<dbReference type="SUPFAM" id="SSF52172">
    <property type="entry name" value="CheY-like"/>
    <property type="match status" value="1"/>
</dbReference>
<proteinExistence type="predicted"/>
<gene>
    <name evidence="3" type="ORF">ACFFF8_19900</name>
</gene>
<dbReference type="InterPro" id="IPR011006">
    <property type="entry name" value="CheY-like_superfamily"/>
</dbReference>
<keyword evidence="4" id="KW-1185">Reference proteome</keyword>
<dbReference type="PROSITE" id="PS50110">
    <property type="entry name" value="RESPONSE_REGULATORY"/>
    <property type="match status" value="1"/>
</dbReference>
<comment type="caution">
    <text evidence="3">The sequence shown here is derived from an EMBL/GenBank/DDBJ whole genome shotgun (WGS) entry which is preliminary data.</text>
</comment>